<evidence type="ECO:0000256" key="8">
    <source>
        <dbReference type="ARBA" id="ARBA00047942"/>
    </source>
</evidence>
<evidence type="ECO:0000256" key="3">
    <source>
        <dbReference type="ARBA" id="ARBA00022603"/>
    </source>
</evidence>
<dbReference type="SUPFAM" id="SSF116734">
    <property type="entry name" value="DNA methylase specificity domain"/>
    <property type="match status" value="1"/>
</dbReference>
<keyword evidence="5" id="KW-0949">S-adenosyl-L-methionine</keyword>
<comment type="catalytic activity">
    <reaction evidence="8">
        <text>a 2'-deoxyadenosine in DNA + S-adenosyl-L-methionine = an N(6)-methyl-2'-deoxyadenosine in DNA + S-adenosyl-L-homocysteine + H(+)</text>
        <dbReference type="Rhea" id="RHEA:15197"/>
        <dbReference type="Rhea" id="RHEA-COMP:12418"/>
        <dbReference type="Rhea" id="RHEA-COMP:12419"/>
        <dbReference type="ChEBI" id="CHEBI:15378"/>
        <dbReference type="ChEBI" id="CHEBI:57856"/>
        <dbReference type="ChEBI" id="CHEBI:59789"/>
        <dbReference type="ChEBI" id="CHEBI:90615"/>
        <dbReference type="ChEBI" id="CHEBI:90616"/>
        <dbReference type="EC" id="2.1.1.72"/>
    </reaction>
</comment>
<dbReference type="PANTHER" id="PTHR42933:SF1">
    <property type="entry name" value="SITE-SPECIFIC DNA-METHYLTRANSFERASE (ADENINE-SPECIFIC)"/>
    <property type="match status" value="1"/>
</dbReference>
<dbReference type="PANTHER" id="PTHR42933">
    <property type="entry name" value="SLR6095 PROTEIN"/>
    <property type="match status" value="1"/>
</dbReference>
<evidence type="ECO:0000313" key="11">
    <source>
        <dbReference type="EMBL" id="GAA0479361.1"/>
    </source>
</evidence>
<dbReference type="InterPro" id="IPR044946">
    <property type="entry name" value="Restrct_endonuc_typeI_TRD_sf"/>
</dbReference>
<dbReference type="Gene3D" id="3.40.50.150">
    <property type="entry name" value="Vaccinia Virus protein VP39"/>
    <property type="match status" value="1"/>
</dbReference>
<dbReference type="InterPro" id="IPR000055">
    <property type="entry name" value="Restrct_endonuc_typeI_TRD"/>
</dbReference>
<evidence type="ECO:0000256" key="1">
    <source>
        <dbReference type="ARBA" id="ARBA00010923"/>
    </source>
</evidence>
<evidence type="ECO:0000256" key="7">
    <source>
        <dbReference type="ARBA" id="ARBA00023125"/>
    </source>
</evidence>
<gene>
    <name evidence="11" type="ORF">GCM10008936_06890</name>
</gene>
<name>A0ABN1ALD0_9LACT</name>
<feature type="domain" description="Type I restriction modification DNA specificity" evidence="9">
    <location>
        <begin position="416"/>
        <end position="563"/>
    </location>
</feature>
<keyword evidence="4" id="KW-0808">Transferase</keyword>
<dbReference type="InterPro" id="IPR051537">
    <property type="entry name" value="DNA_Adenine_Mtase"/>
</dbReference>
<evidence type="ECO:0000259" key="9">
    <source>
        <dbReference type="Pfam" id="PF01420"/>
    </source>
</evidence>
<evidence type="ECO:0000256" key="6">
    <source>
        <dbReference type="ARBA" id="ARBA00022747"/>
    </source>
</evidence>
<keyword evidence="12" id="KW-1185">Reference proteome</keyword>
<keyword evidence="6" id="KW-0680">Restriction system</keyword>
<dbReference type="Gene3D" id="3.90.220.20">
    <property type="entry name" value="DNA methylase specificity domains"/>
    <property type="match status" value="1"/>
</dbReference>
<comment type="caution">
    <text evidence="11">The sequence shown here is derived from an EMBL/GenBank/DDBJ whole genome shotgun (WGS) entry which is preliminary data.</text>
</comment>
<comment type="similarity">
    <text evidence="1">Belongs to the type-I restriction system S methylase family.</text>
</comment>
<accession>A0ABN1ALD0</accession>
<dbReference type="Pfam" id="PF01420">
    <property type="entry name" value="Methylase_S"/>
    <property type="match status" value="1"/>
</dbReference>
<protein>
    <recommendedName>
        <fullName evidence="2">site-specific DNA-methyltransferase (adenine-specific)</fullName>
        <ecNumber evidence="2">2.1.1.72</ecNumber>
    </recommendedName>
</protein>
<sequence length="607" mass="70340">MLDTKKYEEIIYQCFDVLRGTYTSEQSFYILVGTSAYAWISLSKQYPEVRNIKQINGYNQALILQEEINRFENQYTEFKDILTGLLDRSLVYDNKSINEKLREIFSIYEKFETIKEVTAFIERLVEVGSSKCGIDITPASIRKLITMIADFREVRSLANFCSGYSEIALDIFRNIRENQLNTAPFYYAEEINGSSYLISKLLMIISGHADLELVNKDVLDDNGPEIKFDLGIVDIPQVTYTDSDYRHMYDRRLRYGQPSHTSADWAFCQILIDSLNENGIGIAIGTKGTLVRSNEMQIRRAIVEDDLVESVITLPANLYEKTTIGREVIIFNKNKSRDRKYKVLFIDASREGYRLNRNQHDITVEGLYQVVDCFKNGTEVEGFSKIIDIEKIEEYRFTLNPKEYLDVDVLKNQFEESITLKEVAQVTRGVQLIRQDFESLKNGDYYYINVKDVNNGRIEFDPSTMITNKKEDWFGKYDIKPDDIILTSKGSTVKLAIVGDDFKPAFISGNLSRIRVNPKKFNAYVLFEFLQSEVGGKMLEGLQTGTTIKLLNTQQLERLQIPLYDIEFMNEIGERIKSNLVNYERRLKELNEGFKSNREMFLSELKF</sequence>
<dbReference type="InterPro" id="IPR003356">
    <property type="entry name" value="DNA_methylase_A-5"/>
</dbReference>
<organism evidence="11 12">
    <name type="scientific">Alkalibacterium indicireducens</name>
    <dbReference type="NCBI Taxonomy" id="398758"/>
    <lineage>
        <taxon>Bacteria</taxon>
        <taxon>Bacillati</taxon>
        <taxon>Bacillota</taxon>
        <taxon>Bacilli</taxon>
        <taxon>Lactobacillales</taxon>
        <taxon>Carnobacteriaceae</taxon>
        <taxon>Alkalibacterium</taxon>
    </lineage>
</organism>
<evidence type="ECO:0000259" key="10">
    <source>
        <dbReference type="Pfam" id="PF02384"/>
    </source>
</evidence>
<dbReference type="EC" id="2.1.1.72" evidence="2"/>
<feature type="domain" description="DNA methylase adenine-specific" evidence="10">
    <location>
        <begin position="123"/>
        <end position="407"/>
    </location>
</feature>
<evidence type="ECO:0000256" key="2">
    <source>
        <dbReference type="ARBA" id="ARBA00011900"/>
    </source>
</evidence>
<dbReference type="Proteomes" id="UP001410648">
    <property type="component" value="Unassembled WGS sequence"/>
</dbReference>
<keyword evidence="3" id="KW-0489">Methyltransferase</keyword>
<evidence type="ECO:0000313" key="12">
    <source>
        <dbReference type="Proteomes" id="UP001410648"/>
    </source>
</evidence>
<dbReference type="SUPFAM" id="SSF53335">
    <property type="entry name" value="S-adenosyl-L-methionine-dependent methyltransferases"/>
    <property type="match status" value="1"/>
</dbReference>
<evidence type="ECO:0000256" key="4">
    <source>
        <dbReference type="ARBA" id="ARBA00022679"/>
    </source>
</evidence>
<dbReference type="EMBL" id="BAAADA010000052">
    <property type="protein sequence ID" value="GAA0479361.1"/>
    <property type="molecule type" value="Genomic_DNA"/>
</dbReference>
<proteinExistence type="inferred from homology"/>
<dbReference type="Pfam" id="PF02384">
    <property type="entry name" value="N6_Mtase"/>
    <property type="match status" value="1"/>
</dbReference>
<evidence type="ECO:0000256" key="5">
    <source>
        <dbReference type="ARBA" id="ARBA00022691"/>
    </source>
</evidence>
<dbReference type="RefSeq" id="WP_346024171.1">
    <property type="nucleotide sequence ID" value="NZ_BAAADA010000052.1"/>
</dbReference>
<reference evidence="11 12" key="1">
    <citation type="journal article" date="2019" name="Int. J. Syst. Evol. Microbiol.">
        <title>The Global Catalogue of Microorganisms (GCM) 10K type strain sequencing project: providing services to taxonomists for standard genome sequencing and annotation.</title>
        <authorList>
            <consortium name="The Broad Institute Genomics Platform"/>
            <consortium name="The Broad Institute Genome Sequencing Center for Infectious Disease"/>
            <person name="Wu L."/>
            <person name="Ma J."/>
        </authorList>
    </citation>
    <scope>NUCLEOTIDE SEQUENCE [LARGE SCALE GENOMIC DNA]</scope>
    <source>
        <strain evidence="11 12">JCM 14232</strain>
    </source>
</reference>
<dbReference type="InterPro" id="IPR029063">
    <property type="entry name" value="SAM-dependent_MTases_sf"/>
</dbReference>
<keyword evidence="7" id="KW-0238">DNA-binding</keyword>